<dbReference type="STRING" id="946677.SAMN05444484_103229"/>
<proteinExistence type="predicted"/>
<dbReference type="RefSeq" id="WP_068842508.1">
    <property type="nucleotide sequence ID" value="NZ_FRBT01000003.1"/>
</dbReference>
<evidence type="ECO:0000313" key="1">
    <source>
        <dbReference type="EMBL" id="SHL99155.1"/>
    </source>
</evidence>
<keyword evidence="2" id="KW-1185">Reference proteome</keyword>
<reference evidence="2" key="1">
    <citation type="submission" date="2016-11" db="EMBL/GenBank/DDBJ databases">
        <authorList>
            <person name="Varghese N."/>
            <person name="Submissions S."/>
        </authorList>
    </citation>
    <scope>NUCLEOTIDE SEQUENCE [LARGE SCALE GENOMIC DNA]</scope>
    <source>
        <strain evidence="2">DSM 24724</strain>
    </source>
</reference>
<gene>
    <name evidence="1" type="ORF">SAMN05444484_103229</name>
</gene>
<dbReference type="OrthoDB" id="1427094at2"/>
<dbReference type="Proteomes" id="UP000184028">
    <property type="component" value="Unassembled WGS sequence"/>
</dbReference>
<name>A0A1M7F590_9FLAO</name>
<protein>
    <submittedName>
        <fullName evidence="1">Uncharacterized protein</fullName>
    </submittedName>
</protein>
<sequence>MNTNITTTQINKAIDCCIEALNNPIEGTQKSVGDDALVIETIHKASAPPYTGRGSSIVNTITYTLQWLSAIIWLYDFANYTEDEMLESAQKIVNADIIFNHILKHIITSLTKKDKIDEAVNMTKHFKKTVIFRKEEDNQDKGYLIILEYYAKKGDDKNFFKYFKLSKPAINKTEVYVAKRKLVQHFTLQNGVQKSLELCQHKNLGKGLHSCIVEPFAQAGRYGELKAIFVQYPELKNPEQETELSMLTSACYHAKNKNIIILEDDFEELFARALKVDRKIRFGDCKLQNWILLNLGLASKGNVKRMIMCRKAIKNNSLKRELEIK</sequence>
<evidence type="ECO:0000313" key="2">
    <source>
        <dbReference type="Proteomes" id="UP000184028"/>
    </source>
</evidence>
<organism evidence="1 2">
    <name type="scientific">Flavobacterium chilense</name>
    <dbReference type="NCBI Taxonomy" id="946677"/>
    <lineage>
        <taxon>Bacteria</taxon>
        <taxon>Pseudomonadati</taxon>
        <taxon>Bacteroidota</taxon>
        <taxon>Flavobacteriia</taxon>
        <taxon>Flavobacteriales</taxon>
        <taxon>Flavobacteriaceae</taxon>
        <taxon>Flavobacterium</taxon>
    </lineage>
</organism>
<dbReference type="AlphaFoldDB" id="A0A1M7F590"/>
<dbReference type="EMBL" id="FRBT01000003">
    <property type="protein sequence ID" value="SHL99155.1"/>
    <property type="molecule type" value="Genomic_DNA"/>
</dbReference>
<accession>A0A1M7F590</accession>